<keyword evidence="1" id="KW-0175">Coiled coil</keyword>
<keyword evidence="4" id="KW-1185">Reference proteome</keyword>
<dbReference type="KEGG" id="vg:19488361"/>
<feature type="region of interest" description="Disordered" evidence="2">
    <location>
        <begin position="1"/>
        <end position="23"/>
    </location>
</feature>
<evidence type="ECO:0000256" key="1">
    <source>
        <dbReference type="SAM" id="Coils"/>
    </source>
</evidence>
<proteinExistence type="predicted"/>
<dbReference type="RefSeq" id="YP_009031180.1">
    <property type="nucleotide sequence ID" value="NC_024135.1"/>
</dbReference>
<dbReference type="Proteomes" id="UP000024441">
    <property type="component" value="Segment"/>
</dbReference>
<evidence type="ECO:0000313" key="3">
    <source>
        <dbReference type="EMBL" id="AHY26969.1"/>
    </source>
</evidence>
<organism evidence="3 4">
    <name type="scientific">Mycobacterium phage Bernal13</name>
    <dbReference type="NCBI Taxonomy" id="1486424"/>
    <lineage>
        <taxon>Viruses</taxon>
        <taxon>Duplodnaviria</taxon>
        <taxon>Heunggongvirae</taxon>
        <taxon>Uroviricota</taxon>
        <taxon>Caudoviricetes</taxon>
        <taxon>Bernalvirus</taxon>
        <taxon>Bernalvirus bernal13</taxon>
    </lineage>
</organism>
<reference evidence="3 4" key="1">
    <citation type="submission" date="2014-02" db="EMBL/GenBank/DDBJ databases">
        <authorList>
            <person name="Bateh S."/>
            <person name="Bernal D."/>
            <person name="Debose F."/>
            <person name="Kujala R."/>
            <person name="Lamas N."/>
            <person name="Menkis M."/>
            <person name="Romero R."/>
            <person name="Schrull J."/>
            <person name="Sharma S."/>
            <person name="Sidronio T."/>
            <person name="Solanki D."/>
            <person name="Swartout D."/>
            <person name="Venero M."/>
            <person name="Vijayan A."/>
            <person name="Wang J.-S."/>
            <person name="Yakovenko A."/>
            <person name="Sabo J.L."/>
            <person name="Braun E.L."/>
            <person name="Barbazuk W.B."/>
            <person name="Buck G.A."/>
            <person name="Campbell R."/>
            <person name="Carvalho M.R."/>
            <person name="Duckworth R.A."/>
            <person name="Dunn T."/>
            <person name="Halpern C."/>
            <person name="Johnson A."/>
            <person name="Kiflezghi M.G."/>
            <person name="Lee V."/>
            <person name="Loviza R.A."/>
            <person name="Serrano M.G."/>
            <person name="Shah Z.V."/>
            <person name="Sharma K."/>
            <person name="Voegtly L.J."/>
            <person name="Walstead R."/>
            <person name="Wang Y.P."/>
            <person name="Bradley K.W."/>
            <person name="Clarke D.Q."/>
            <person name="Barker L.P."/>
            <person name="Bailey C."/>
            <person name="Asai D.J."/>
            <person name="Bowman C.A."/>
            <person name="Russell D.A."/>
            <person name="Pope W.H."/>
            <person name="Jacobs-Sera D."/>
            <person name="Hendrix R.W."/>
            <person name="Hatfull G.F."/>
        </authorList>
    </citation>
    <scope>NUCLEOTIDE SEQUENCE [LARGE SCALE GENOMIC DNA]</scope>
</reference>
<feature type="coiled-coil region" evidence="1">
    <location>
        <begin position="63"/>
        <end position="97"/>
    </location>
</feature>
<name>A0A023W6N1_9CAUD</name>
<dbReference type="EMBL" id="KJ510413">
    <property type="protein sequence ID" value="AHY26969.1"/>
    <property type="molecule type" value="Genomic_DNA"/>
</dbReference>
<sequence length="136" mass="15493">MRTEDDYMNDHPEHRADHSHRERSALVERHKDGHVMSPRELVPELVAEVERLREARRDEGRYLVETHNERADLLRENERLRAAIERAKAVLPELESGMQSHVEAFANGAPKFAEMAAAAARVVGAKRVLAALEADR</sequence>
<dbReference type="GeneID" id="19488361"/>
<accession>A0A023W6N1</accession>
<gene>
    <name evidence="3" type="primary">54</name>
    <name evidence="3" type="ORF">PBI_BERNAL13_54</name>
</gene>
<protein>
    <submittedName>
        <fullName evidence="3">Uncharacterized protein</fullName>
    </submittedName>
</protein>
<evidence type="ECO:0000256" key="2">
    <source>
        <dbReference type="SAM" id="MobiDB-lite"/>
    </source>
</evidence>
<evidence type="ECO:0000313" key="4">
    <source>
        <dbReference type="Proteomes" id="UP000024441"/>
    </source>
</evidence>